<keyword evidence="3" id="KW-1185">Reference proteome</keyword>
<proteinExistence type="predicted"/>
<feature type="compositionally biased region" description="Polar residues" evidence="1">
    <location>
        <begin position="9"/>
        <end position="26"/>
    </location>
</feature>
<sequence>MKCHLMDHSGQQSLTDGATLSLASPGSTEESVEMCWLSQKQLEIEPERQFEDHCEMAAPEGNT</sequence>
<evidence type="ECO:0000313" key="2">
    <source>
        <dbReference type="EMBL" id="ELK35229.1"/>
    </source>
</evidence>
<name>L5M9D1_MYODS</name>
<dbReference type="EMBL" id="KB102490">
    <property type="protein sequence ID" value="ELK35229.1"/>
    <property type="molecule type" value="Genomic_DNA"/>
</dbReference>
<evidence type="ECO:0000313" key="3">
    <source>
        <dbReference type="Proteomes" id="UP000010556"/>
    </source>
</evidence>
<organism evidence="2 3">
    <name type="scientific">Myotis davidii</name>
    <name type="common">David's myotis</name>
    <dbReference type="NCBI Taxonomy" id="225400"/>
    <lineage>
        <taxon>Eukaryota</taxon>
        <taxon>Metazoa</taxon>
        <taxon>Chordata</taxon>
        <taxon>Craniata</taxon>
        <taxon>Vertebrata</taxon>
        <taxon>Euteleostomi</taxon>
        <taxon>Mammalia</taxon>
        <taxon>Eutheria</taxon>
        <taxon>Laurasiatheria</taxon>
        <taxon>Chiroptera</taxon>
        <taxon>Yangochiroptera</taxon>
        <taxon>Vespertilionidae</taxon>
        <taxon>Myotis</taxon>
    </lineage>
</organism>
<feature type="region of interest" description="Disordered" evidence="1">
    <location>
        <begin position="1"/>
        <end position="26"/>
    </location>
</feature>
<dbReference type="AlphaFoldDB" id="L5M9D1"/>
<gene>
    <name evidence="2" type="ORF">MDA_GLEAN10013132</name>
</gene>
<protein>
    <submittedName>
        <fullName evidence="2">Uncharacterized protein</fullName>
    </submittedName>
</protein>
<reference evidence="3" key="1">
    <citation type="journal article" date="2013" name="Science">
        <title>Comparative analysis of bat genomes provides insight into the evolution of flight and immunity.</title>
        <authorList>
            <person name="Zhang G."/>
            <person name="Cowled C."/>
            <person name="Shi Z."/>
            <person name="Huang Z."/>
            <person name="Bishop-Lilly K.A."/>
            <person name="Fang X."/>
            <person name="Wynne J.W."/>
            <person name="Xiong Z."/>
            <person name="Baker M.L."/>
            <person name="Zhao W."/>
            <person name="Tachedjian M."/>
            <person name="Zhu Y."/>
            <person name="Zhou P."/>
            <person name="Jiang X."/>
            <person name="Ng J."/>
            <person name="Yang L."/>
            <person name="Wu L."/>
            <person name="Xiao J."/>
            <person name="Feng Y."/>
            <person name="Chen Y."/>
            <person name="Sun X."/>
            <person name="Zhang Y."/>
            <person name="Marsh G.A."/>
            <person name="Crameri G."/>
            <person name="Broder C.C."/>
            <person name="Frey K.G."/>
            <person name="Wang L.F."/>
            <person name="Wang J."/>
        </authorList>
    </citation>
    <scope>NUCLEOTIDE SEQUENCE [LARGE SCALE GENOMIC DNA]</scope>
</reference>
<dbReference type="Proteomes" id="UP000010556">
    <property type="component" value="Unassembled WGS sequence"/>
</dbReference>
<accession>L5M9D1</accession>
<evidence type="ECO:0000256" key="1">
    <source>
        <dbReference type="SAM" id="MobiDB-lite"/>
    </source>
</evidence>